<keyword evidence="3" id="KW-1185">Reference proteome</keyword>
<dbReference type="EMBL" id="CP017754">
    <property type="protein sequence ID" value="AOZ04644.1"/>
    <property type="molecule type" value="Genomic_DNA"/>
</dbReference>
<dbReference type="Proteomes" id="UP000177515">
    <property type="component" value="Chromosome 1"/>
</dbReference>
<protein>
    <recommendedName>
        <fullName evidence="1">CHAD domain-containing protein</fullName>
    </recommendedName>
</protein>
<evidence type="ECO:0000313" key="2">
    <source>
        <dbReference type="EMBL" id="AOZ04644.1"/>
    </source>
</evidence>
<evidence type="ECO:0000259" key="1">
    <source>
        <dbReference type="PROSITE" id="PS51708"/>
    </source>
</evidence>
<feature type="domain" description="CHAD" evidence="1">
    <location>
        <begin position="13"/>
        <end position="265"/>
    </location>
</feature>
<dbReference type="Gene3D" id="1.40.20.10">
    <property type="entry name" value="CHAD domain"/>
    <property type="match status" value="1"/>
</dbReference>
<proteinExistence type="predicted"/>
<dbReference type="SMART" id="SM00880">
    <property type="entry name" value="CHAD"/>
    <property type="match status" value="1"/>
</dbReference>
<accession>A0ABN4TES8</accession>
<name>A0ABN4TES8_9BURK</name>
<dbReference type="PANTHER" id="PTHR39339">
    <property type="entry name" value="SLR1444 PROTEIN"/>
    <property type="match status" value="1"/>
</dbReference>
<dbReference type="PANTHER" id="PTHR39339:SF1">
    <property type="entry name" value="CHAD DOMAIN-CONTAINING PROTEIN"/>
    <property type="match status" value="1"/>
</dbReference>
<gene>
    <name evidence="2" type="ORF">BKK80_01385</name>
</gene>
<dbReference type="InterPro" id="IPR007899">
    <property type="entry name" value="CHAD_dom"/>
</dbReference>
<dbReference type="Pfam" id="PF05235">
    <property type="entry name" value="CHAD"/>
    <property type="match status" value="1"/>
</dbReference>
<reference evidence="2 3" key="1">
    <citation type="submission" date="2016-10" db="EMBL/GenBank/DDBJ databases">
        <title>Complete genome sequences of three Cupriavidus strains isolated from various Malaysian environments.</title>
        <authorList>
            <person name="Abdullah A.A.-A."/>
            <person name="Shafie N.A.H."/>
            <person name="Lau N.S."/>
        </authorList>
    </citation>
    <scope>NUCLEOTIDE SEQUENCE [LARGE SCALE GENOMIC DNA]</scope>
    <source>
        <strain evidence="2 3">USMAA1020</strain>
    </source>
</reference>
<evidence type="ECO:0000313" key="3">
    <source>
        <dbReference type="Proteomes" id="UP000177515"/>
    </source>
</evidence>
<sequence>MRTRSDPLRLDRKMRPHAAFADLAEADLAAIGECLEVLASRNAVEDVHALRVATRHLRALAWTFAPALPAGMARRWRQLVGELADAAGPVRDWDVFALETLKPALDRQPGDPVLLAVLDTAAARRAEAHGEMRARLAQCRHWPLPALQRDLVHLRGGVGPHLPAAPALGPFARRRVASTRKRLRQLKRAAHENDTARLHKLRIRGKLLRYTLEALAEVLPARRTAALHAKLVKRQTRLGRVIDAAVARRLLCECLGQAPAPGQPA</sequence>
<dbReference type="PROSITE" id="PS51708">
    <property type="entry name" value="CHAD"/>
    <property type="match status" value="1"/>
</dbReference>
<organism evidence="2 3">
    <name type="scientific">Cupriavidus malaysiensis</name>
    <dbReference type="NCBI Taxonomy" id="367825"/>
    <lineage>
        <taxon>Bacteria</taxon>
        <taxon>Pseudomonadati</taxon>
        <taxon>Pseudomonadota</taxon>
        <taxon>Betaproteobacteria</taxon>
        <taxon>Burkholderiales</taxon>
        <taxon>Burkholderiaceae</taxon>
        <taxon>Cupriavidus</taxon>
    </lineage>
</organism>
<dbReference type="InterPro" id="IPR038186">
    <property type="entry name" value="CHAD_dom_sf"/>
</dbReference>